<dbReference type="AlphaFoldDB" id="H1D2Y6"/>
<dbReference type="InterPro" id="IPR010368">
    <property type="entry name" value="Com_YlbF"/>
</dbReference>
<dbReference type="Gene3D" id="1.20.1500.10">
    <property type="entry name" value="YheA/YmcA-like"/>
    <property type="match status" value="1"/>
</dbReference>
<evidence type="ECO:0000313" key="1">
    <source>
        <dbReference type="EMBL" id="EHO62127.1"/>
    </source>
</evidence>
<evidence type="ECO:0000313" key="2">
    <source>
        <dbReference type="Proteomes" id="UP000003277"/>
    </source>
</evidence>
<comment type="caution">
    <text evidence="1">The sequence shown here is derived from an EMBL/GenBank/DDBJ whole genome shotgun (WGS) entry which is preliminary data.</text>
</comment>
<dbReference type="EMBL" id="ADLT01000066">
    <property type="protein sequence ID" value="EHO62127.1"/>
    <property type="molecule type" value="Genomic_DNA"/>
</dbReference>
<reference evidence="1 2" key="1">
    <citation type="submission" date="2011-11" db="EMBL/GenBank/DDBJ databases">
        <title>The Genome Sequence of Dialister succinatiphilus YIT 11850.</title>
        <authorList>
            <consortium name="The Broad Institute Genome Sequencing Platform"/>
            <person name="Earl A."/>
            <person name="Ward D."/>
            <person name="Feldgarden M."/>
            <person name="Gevers D."/>
            <person name="Morotomi M."/>
            <person name="Young S.K."/>
            <person name="Zeng Q."/>
            <person name="Gargeya S."/>
            <person name="Fitzgerald M."/>
            <person name="Haas B."/>
            <person name="Abouelleil A."/>
            <person name="Alvarado L."/>
            <person name="Arachchi H.M."/>
            <person name="Berlin A."/>
            <person name="Brown A."/>
            <person name="Chapman S.B."/>
            <person name="Dunbar C."/>
            <person name="Gearin G."/>
            <person name="Goldberg J."/>
            <person name="Griggs A."/>
            <person name="Gujja S."/>
            <person name="Heiman D."/>
            <person name="Howarth C."/>
            <person name="Lui A."/>
            <person name="MacDonald P.J.P."/>
            <person name="Montmayeur A."/>
            <person name="Murphy C."/>
            <person name="Neiman D."/>
            <person name="Pearson M."/>
            <person name="Priest M."/>
            <person name="Roberts A."/>
            <person name="Saif S."/>
            <person name="Shea T."/>
            <person name="Sisk P."/>
            <person name="Stolte C."/>
            <person name="Sykes S."/>
            <person name="Wortman J."/>
            <person name="Nusbaum C."/>
            <person name="Birren B."/>
        </authorList>
    </citation>
    <scope>NUCLEOTIDE SEQUENCE [LARGE SCALE GENOMIC DNA]</scope>
    <source>
        <strain evidence="1 2">YIT 11850</strain>
    </source>
</reference>
<dbReference type="SUPFAM" id="SSF158622">
    <property type="entry name" value="YheA/YmcA-like"/>
    <property type="match status" value="1"/>
</dbReference>
<dbReference type="InterPro" id="IPR023378">
    <property type="entry name" value="YheA/YmcA-like_dom_sf"/>
</dbReference>
<dbReference type="STRING" id="742743.HMPREF9453_01974"/>
<gene>
    <name evidence="1" type="ORF">HMPREF9453_01974</name>
</gene>
<dbReference type="GeneID" id="98911765"/>
<dbReference type="OrthoDB" id="9811402at2"/>
<accession>H1D2Y6</accession>
<dbReference type="RefSeq" id="WP_008860468.1">
    <property type="nucleotide sequence ID" value="NZ_JH591189.1"/>
</dbReference>
<dbReference type="HOGENOM" id="CLU_140243_2_1_9"/>
<dbReference type="Pfam" id="PF06133">
    <property type="entry name" value="Com_YlbF"/>
    <property type="match status" value="1"/>
</dbReference>
<keyword evidence="2" id="KW-1185">Reference proteome</keyword>
<proteinExistence type="predicted"/>
<dbReference type="eggNOG" id="COG3679">
    <property type="taxonomic scope" value="Bacteria"/>
</dbReference>
<protein>
    <submittedName>
        <fullName evidence="1">Uncharacterized protein</fullName>
    </submittedName>
</protein>
<organism evidence="1 2">
    <name type="scientific">Dialister succinatiphilus YIT 11850</name>
    <dbReference type="NCBI Taxonomy" id="742743"/>
    <lineage>
        <taxon>Bacteria</taxon>
        <taxon>Bacillati</taxon>
        <taxon>Bacillota</taxon>
        <taxon>Negativicutes</taxon>
        <taxon>Veillonellales</taxon>
        <taxon>Veillonellaceae</taxon>
        <taxon>Dialister</taxon>
    </lineage>
</organism>
<dbReference type="PATRIC" id="fig|742743.3.peg.1989"/>
<dbReference type="Proteomes" id="UP000003277">
    <property type="component" value="Unassembled WGS sequence"/>
</dbReference>
<name>H1D2Y6_9FIRM</name>
<sequence>MNTYDAAYDLARAIKESDEMKRLTAAAEKIKGDEEARKMVKEYIMAQMKADYAKLAGQKEDEDSYQHLQELAVLVSNNSNAQEYLQAFIRWNQVAADLQKIVSDAMAQGMDVLELNKQ</sequence>